<dbReference type="Proteomes" id="UP000321353">
    <property type="component" value="Chromosome"/>
</dbReference>
<evidence type="ECO:0000259" key="1">
    <source>
        <dbReference type="Pfam" id="PF07632"/>
    </source>
</evidence>
<dbReference type="Gene3D" id="3.90.245.10">
    <property type="entry name" value="Ribonucleoside hydrolase-like"/>
    <property type="match status" value="1"/>
</dbReference>
<dbReference type="Pfam" id="PF07632">
    <property type="entry name" value="Sde182_NH-like"/>
    <property type="match status" value="1"/>
</dbReference>
<gene>
    <name evidence="2" type="ORF">Mal15_45330</name>
</gene>
<dbReference type="EMBL" id="CP036264">
    <property type="protein sequence ID" value="QEG00463.1"/>
    <property type="molecule type" value="Genomic_DNA"/>
</dbReference>
<name>A0A5B9MGQ5_9BACT</name>
<dbReference type="AlphaFoldDB" id="A0A5B9MGQ5"/>
<sequence>MAVAFSRTCDAETLKPRVLVLTDISAWETDDHESLIRFLAHADLFEIEGLVITTGYSIKTLEKSPERGFIDIARGVVDAYDRDLPNLMKRSSQSGQAADDARQSIGYWPSADYLRERTVLGSLNRGKAFIGDNNDSPGSDLIIRLADQHDPRPLWITVWGGGNTLAQSVYRVRKDRTEDQFRTFLGKLRVYVITDQDRNYHGDGLDVSSHGWIYQQIGNDLRFLRDKSPTTIRASRQIRFLPTPPASDSMSFAKSPTTARIP</sequence>
<accession>A0A5B9MGQ5</accession>
<evidence type="ECO:0000313" key="2">
    <source>
        <dbReference type="EMBL" id="QEG00463.1"/>
    </source>
</evidence>
<dbReference type="InterPro" id="IPR011483">
    <property type="entry name" value="Sde182_NH-like"/>
</dbReference>
<dbReference type="KEGG" id="smam:Mal15_45330"/>
<dbReference type="RefSeq" id="WP_233903568.1">
    <property type="nucleotide sequence ID" value="NZ_CP036264.1"/>
</dbReference>
<organism evidence="2 3">
    <name type="scientific">Stieleria maiorica</name>
    <dbReference type="NCBI Taxonomy" id="2795974"/>
    <lineage>
        <taxon>Bacteria</taxon>
        <taxon>Pseudomonadati</taxon>
        <taxon>Planctomycetota</taxon>
        <taxon>Planctomycetia</taxon>
        <taxon>Pirellulales</taxon>
        <taxon>Pirellulaceae</taxon>
        <taxon>Stieleria</taxon>
    </lineage>
</organism>
<feature type="domain" description="Cellulose-binding Sde182 nucleoside hydrolase-like" evidence="1">
    <location>
        <begin position="17"/>
        <end position="216"/>
    </location>
</feature>
<keyword evidence="3" id="KW-1185">Reference proteome</keyword>
<protein>
    <recommendedName>
        <fullName evidence="1">Cellulose-binding Sde182 nucleoside hydrolase-like domain-containing protein</fullName>
    </recommendedName>
</protein>
<dbReference type="SUPFAM" id="SSF53590">
    <property type="entry name" value="Nucleoside hydrolase"/>
    <property type="match status" value="1"/>
</dbReference>
<dbReference type="GO" id="GO:0016799">
    <property type="term" value="F:hydrolase activity, hydrolyzing N-glycosyl compounds"/>
    <property type="evidence" value="ECO:0007669"/>
    <property type="project" value="InterPro"/>
</dbReference>
<evidence type="ECO:0000313" key="3">
    <source>
        <dbReference type="Proteomes" id="UP000321353"/>
    </source>
</evidence>
<dbReference type="InterPro" id="IPR036452">
    <property type="entry name" value="Ribo_hydro-like"/>
</dbReference>
<reference evidence="2 3" key="1">
    <citation type="submission" date="2019-02" db="EMBL/GenBank/DDBJ databases">
        <title>Planctomycetal bacteria perform biofilm scaping via a novel small molecule.</title>
        <authorList>
            <person name="Jeske O."/>
            <person name="Boedeker C."/>
            <person name="Wiegand S."/>
            <person name="Breitling P."/>
            <person name="Kallscheuer N."/>
            <person name="Jogler M."/>
            <person name="Rohde M."/>
            <person name="Petersen J."/>
            <person name="Medema M.H."/>
            <person name="Surup F."/>
            <person name="Jogler C."/>
        </authorList>
    </citation>
    <scope>NUCLEOTIDE SEQUENCE [LARGE SCALE GENOMIC DNA]</scope>
    <source>
        <strain evidence="2 3">Mal15</strain>
    </source>
</reference>
<proteinExistence type="predicted"/>